<dbReference type="Pfam" id="PF02875">
    <property type="entry name" value="Mur_ligase_C"/>
    <property type="match status" value="1"/>
</dbReference>
<evidence type="ECO:0000259" key="12">
    <source>
        <dbReference type="Pfam" id="PF02875"/>
    </source>
</evidence>
<dbReference type="SUPFAM" id="SSF53244">
    <property type="entry name" value="MurD-like peptide ligases, peptide-binding domain"/>
    <property type="match status" value="1"/>
</dbReference>
<keyword evidence="8" id="KW-0131">Cell cycle</keyword>
<dbReference type="GO" id="GO:0009252">
    <property type="term" value="P:peptidoglycan biosynthetic process"/>
    <property type="evidence" value="ECO:0007669"/>
    <property type="project" value="UniProtKB-KW"/>
</dbReference>
<dbReference type="GO" id="GO:0051301">
    <property type="term" value="P:cell division"/>
    <property type="evidence" value="ECO:0007669"/>
    <property type="project" value="UniProtKB-KW"/>
</dbReference>
<dbReference type="GO" id="GO:0008360">
    <property type="term" value="P:regulation of cell shape"/>
    <property type="evidence" value="ECO:0007669"/>
    <property type="project" value="UniProtKB-KW"/>
</dbReference>
<evidence type="ECO:0000259" key="13">
    <source>
        <dbReference type="Pfam" id="PF08245"/>
    </source>
</evidence>
<dbReference type="PANTHER" id="PTHR43024:SF1">
    <property type="entry name" value="UDP-N-ACETYLMURAMOYL-TRIPEPTIDE--D-ALANYL-D-ALANINE LIGASE"/>
    <property type="match status" value="1"/>
</dbReference>
<evidence type="ECO:0000256" key="7">
    <source>
        <dbReference type="ARBA" id="ARBA00022984"/>
    </source>
</evidence>
<dbReference type="InterPro" id="IPR036565">
    <property type="entry name" value="Mur-like_cat_sf"/>
</dbReference>
<dbReference type="InterPro" id="IPR035911">
    <property type="entry name" value="MurE/MurF_N"/>
</dbReference>
<dbReference type="NCBIfam" id="TIGR01143">
    <property type="entry name" value="murF"/>
    <property type="match status" value="1"/>
</dbReference>
<feature type="domain" description="Mur ligase N-terminal catalytic" evidence="11">
    <location>
        <begin position="31"/>
        <end position="85"/>
    </location>
</feature>
<feature type="domain" description="Mur ligase central" evidence="13">
    <location>
        <begin position="106"/>
        <end position="291"/>
    </location>
</feature>
<dbReference type="InterPro" id="IPR000713">
    <property type="entry name" value="Mur_ligase_N"/>
</dbReference>
<proteinExistence type="inferred from homology"/>
<dbReference type="InterPro" id="IPR036615">
    <property type="entry name" value="Mur_ligase_C_dom_sf"/>
</dbReference>
<dbReference type="Gene3D" id="3.40.1390.10">
    <property type="entry name" value="MurE/MurF, N-terminal domain"/>
    <property type="match status" value="1"/>
</dbReference>
<keyword evidence="1" id="KW-0963">Cytoplasm</keyword>
<keyword evidence="4" id="KW-0547">Nucleotide-binding</keyword>
<keyword evidence="9" id="KW-0961">Cell wall biogenesis/degradation</keyword>
<keyword evidence="2" id="KW-0436">Ligase</keyword>
<dbReference type="PANTHER" id="PTHR43024">
    <property type="entry name" value="UDP-N-ACETYLMURAMOYL-TRIPEPTIDE--D-ALANYL-D-ALANINE LIGASE"/>
    <property type="match status" value="1"/>
</dbReference>
<name>A0A6J5YL91_9ZZZZ</name>
<dbReference type="HAMAP" id="MF_02019">
    <property type="entry name" value="MurF"/>
    <property type="match status" value="1"/>
</dbReference>
<evidence type="ECO:0000256" key="10">
    <source>
        <dbReference type="ARBA" id="ARBA00031461"/>
    </source>
</evidence>
<evidence type="ECO:0000256" key="4">
    <source>
        <dbReference type="ARBA" id="ARBA00022741"/>
    </source>
</evidence>
<accession>A0A6J5YL91</accession>
<keyword evidence="5" id="KW-0067">ATP-binding</keyword>
<dbReference type="Pfam" id="PF08245">
    <property type="entry name" value="Mur_ligase_M"/>
    <property type="match status" value="1"/>
</dbReference>
<evidence type="ECO:0000256" key="5">
    <source>
        <dbReference type="ARBA" id="ARBA00022840"/>
    </source>
</evidence>
<dbReference type="SUPFAM" id="SSF53623">
    <property type="entry name" value="MurD-like peptide ligases, catalytic domain"/>
    <property type="match status" value="1"/>
</dbReference>
<dbReference type="GO" id="GO:0005524">
    <property type="term" value="F:ATP binding"/>
    <property type="evidence" value="ECO:0007669"/>
    <property type="project" value="UniProtKB-KW"/>
</dbReference>
<dbReference type="GO" id="GO:0047480">
    <property type="term" value="F:UDP-N-acetylmuramoyl-tripeptide-D-alanyl-D-alanine ligase activity"/>
    <property type="evidence" value="ECO:0007669"/>
    <property type="project" value="InterPro"/>
</dbReference>
<protein>
    <recommendedName>
        <fullName evidence="10">UDP-MurNAc-pentapeptide synthetase</fullName>
    </recommendedName>
</protein>
<evidence type="ECO:0000313" key="14">
    <source>
        <dbReference type="EMBL" id="CAB4330546.1"/>
    </source>
</evidence>
<keyword evidence="7" id="KW-0573">Peptidoglycan synthesis</keyword>
<dbReference type="Pfam" id="PF01225">
    <property type="entry name" value="Mur_ligase"/>
    <property type="match status" value="1"/>
</dbReference>
<evidence type="ECO:0000256" key="1">
    <source>
        <dbReference type="ARBA" id="ARBA00022490"/>
    </source>
</evidence>
<reference evidence="14" key="1">
    <citation type="submission" date="2020-05" db="EMBL/GenBank/DDBJ databases">
        <authorList>
            <person name="Chiriac C."/>
            <person name="Salcher M."/>
            <person name="Ghai R."/>
            <person name="Kavagutti S V."/>
        </authorList>
    </citation>
    <scope>NUCLEOTIDE SEQUENCE</scope>
</reference>
<keyword evidence="6" id="KW-0133">Cell shape</keyword>
<dbReference type="Gene3D" id="3.90.190.20">
    <property type="entry name" value="Mur ligase, C-terminal domain"/>
    <property type="match status" value="1"/>
</dbReference>
<gene>
    <name evidence="14" type="ORF">UFOPK3574_00129</name>
</gene>
<dbReference type="InterPro" id="IPR013221">
    <property type="entry name" value="Mur_ligase_cen"/>
</dbReference>
<evidence type="ECO:0000256" key="6">
    <source>
        <dbReference type="ARBA" id="ARBA00022960"/>
    </source>
</evidence>
<keyword evidence="3" id="KW-0132">Cell division</keyword>
<dbReference type="InterPro" id="IPR004101">
    <property type="entry name" value="Mur_ligase_C"/>
</dbReference>
<evidence type="ECO:0000259" key="11">
    <source>
        <dbReference type="Pfam" id="PF01225"/>
    </source>
</evidence>
<evidence type="ECO:0000256" key="8">
    <source>
        <dbReference type="ARBA" id="ARBA00023306"/>
    </source>
</evidence>
<dbReference type="EMBL" id="CAESAF010000005">
    <property type="protein sequence ID" value="CAB4330546.1"/>
    <property type="molecule type" value="Genomic_DNA"/>
</dbReference>
<evidence type="ECO:0000256" key="9">
    <source>
        <dbReference type="ARBA" id="ARBA00023316"/>
    </source>
</evidence>
<dbReference type="InterPro" id="IPR005863">
    <property type="entry name" value="UDP-N-AcMur_synth"/>
</dbReference>
<dbReference type="AlphaFoldDB" id="A0A6J5YL91"/>
<evidence type="ECO:0000256" key="3">
    <source>
        <dbReference type="ARBA" id="ARBA00022618"/>
    </source>
</evidence>
<feature type="domain" description="Mur ligase C-terminal" evidence="12">
    <location>
        <begin position="315"/>
        <end position="437"/>
    </location>
</feature>
<sequence>MIALKASEIAQIVGGQLKGSDVIVNAAPVFDSAQATPGAIFLALKGEKTDGHKFVADAFARGAVLALVTTASSERCIVVSDVLEALNKLAAHVRDQLKSLQVVALTGSQGKTTTKDLLQHILENLGRTVAPTGNFNNELGTPITLLQCNEDTKFCILEMGARHIGDIALLCQMAKPNIGMVLRVGTAHIGEFGSAEAVAQAKSEMISSLAPGAIAILGQYDAFTPQMRSLHAGKTITFGESNSADVRATDIEIREGRPHFDLVTSAGRAAVGLRIAGIHQVANALAAAAAATALGASIDQIAVALSTADIRSKWRMEIQEISGVILINDSYNSSPESAEAALRTLVLFAQERGGQSWAFLGKMHELGESSVARHADVGTLASELGIDHLVCIGAPEYSSRTPAETATEIHLFDQKVDAVQLVEQMSAGDVVLVKASRAEKFEELALAILERIPEFISVSSELSKEGER</sequence>
<organism evidence="14">
    <name type="scientific">freshwater metagenome</name>
    <dbReference type="NCBI Taxonomy" id="449393"/>
    <lineage>
        <taxon>unclassified sequences</taxon>
        <taxon>metagenomes</taxon>
        <taxon>ecological metagenomes</taxon>
    </lineage>
</organism>
<dbReference type="Gene3D" id="3.40.1190.10">
    <property type="entry name" value="Mur-like, catalytic domain"/>
    <property type="match status" value="1"/>
</dbReference>
<evidence type="ECO:0000256" key="2">
    <source>
        <dbReference type="ARBA" id="ARBA00022598"/>
    </source>
</evidence>
<dbReference type="InterPro" id="IPR051046">
    <property type="entry name" value="MurCDEF_CellWall_CoF430Synth"/>
</dbReference>
<dbReference type="GO" id="GO:0071555">
    <property type="term" value="P:cell wall organization"/>
    <property type="evidence" value="ECO:0007669"/>
    <property type="project" value="UniProtKB-KW"/>
</dbReference>
<dbReference type="SUPFAM" id="SSF63418">
    <property type="entry name" value="MurE/MurF N-terminal domain"/>
    <property type="match status" value="1"/>
</dbReference>